<feature type="binding site" evidence="2">
    <location>
        <position position="386"/>
    </location>
    <ligand>
        <name>Zn(2+)</name>
        <dbReference type="ChEBI" id="CHEBI:29105"/>
        <note>catalytic</note>
    </ligand>
</feature>
<keyword evidence="6" id="KW-1185">Reference proteome</keyword>
<dbReference type="InterPro" id="IPR014782">
    <property type="entry name" value="Peptidase_M1_dom"/>
</dbReference>
<dbReference type="EMBL" id="FUZT01000026">
    <property type="protein sequence ID" value="SKC91778.1"/>
    <property type="molecule type" value="Genomic_DNA"/>
</dbReference>
<feature type="domain" description="Peptidase M1 membrane alanine aminopeptidase" evidence="4">
    <location>
        <begin position="325"/>
        <end position="530"/>
    </location>
</feature>
<feature type="active site" description="Proton acceptor" evidence="1">
    <location>
        <position position="387"/>
    </location>
</feature>
<dbReference type="Gene3D" id="2.60.40.1730">
    <property type="entry name" value="tricorn interacting facor f3 domain"/>
    <property type="match status" value="1"/>
</dbReference>
<keyword evidence="3" id="KW-1133">Transmembrane helix</keyword>
<comment type="cofactor">
    <cofactor evidence="2">
        <name>Zn(2+)</name>
        <dbReference type="ChEBI" id="CHEBI:29105"/>
    </cofactor>
    <text evidence="2">Binds 1 zinc ion per subunit.</text>
</comment>
<evidence type="ECO:0000313" key="6">
    <source>
        <dbReference type="Proteomes" id="UP000190285"/>
    </source>
</evidence>
<keyword evidence="5" id="KW-0645">Protease</keyword>
<sequence length="532" mass="62314">MFNQLSKLHNYFLKKLTITSCFKIFKAIPYKSWDFIRVKKILFIFLILSLVFIGCSIDGNGKSFTEEKNEIKNNVSNNINQYNINVEFNPNQKTIKGNQRVIYINNEKTKIDKVYFHLYPNAFSKKETAPFIINDFIRVYPIGFSEGYIDVQGVYINGEKALYNIDESNNTIMELRLPHELDVGDKINIDMEYTIKIPPAVERFGYGNDTYNLGNWYPVIAVYDDSGWNLDPYYPIGDPFYTDISNYKVTIKAPKDFVIASTGNVISAETIDDITKWTIEAKAFRDFAFVASNKFEILEKEIDGTLVEMYFIDDGTVKEDIKNKALEFAEDSLKIFNEIFGKYPYKKYSVVQTNFPSGMEYPGIIFIGSEYYQNFFKDSLEVLIVHETAHQWWYGVVGNDQIDEAWLDESFASYCEVIYFSEKYGEKLGDKYHEYENEETLNQEVDYLNSKKILSSLDDFEGWNDYSLLVYTKGAMFLDDIKDKYGKDMLYKILKTYYNRYKFKIATTEDFLDICEEVTGEELEDYFDEWLK</sequence>
<dbReference type="Proteomes" id="UP000190285">
    <property type="component" value="Unassembled WGS sequence"/>
</dbReference>
<gene>
    <name evidence="5" type="ORF">SAMN02194393_05370</name>
</gene>
<dbReference type="STRING" id="36842.SAMN02194393_05370"/>
<dbReference type="InterPro" id="IPR027268">
    <property type="entry name" value="Peptidase_M4/M1_CTD_sf"/>
</dbReference>
<keyword evidence="3" id="KW-0812">Transmembrane</keyword>
<dbReference type="AlphaFoldDB" id="A0A1T5MV94"/>
<evidence type="ECO:0000256" key="3">
    <source>
        <dbReference type="SAM" id="Phobius"/>
    </source>
</evidence>
<accession>A0A1T5MV94</accession>
<dbReference type="PANTHER" id="PTHR45726:SF3">
    <property type="entry name" value="LEUKOTRIENE A-4 HYDROLASE"/>
    <property type="match status" value="1"/>
</dbReference>
<dbReference type="OrthoDB" id="9814383at2"/>
<name>A0A1T5MV94_9FIRM</name>
<dbReference type="SUPFAM" id="SSF55486">
    <property type="entry name" value="Metalloproteases ('zincins'), catalytic domain"/>
    <property type="match status" value="1"/>
</dbReference>
<evidence type="ECO:0000256" key="2">
    <source>
        <dbReference type="PIRSR" id="PIRSR634015-3"/>
    </source>
</evidence>
<evidence type="ECO:0000313" key="5">
    <source>
        <dbReference type="EMBL" id="SKC91778.1"/>
    </source>
</evidence>
<keyword evidence="2" id="KW-0479">Metal-binding</keyword>
<dbReference type="GO" id="GO:0008237">
    <property type="term" value="F:metallopeptidase activity"/>
    <property type="evidence" value="ECO:0007669"/>
    <property type="project" value="InterPro"/>
</dbReference>
<dbReference type="GO" id="GO:0008270">
    <property type="term" value="F:zinc ion binding"/>
    <property type="evidence" value="ECO:0007669"/>
    <property type="project" value="InterPro"/>
</dbReference>
<dbReference type="GO" id="GO:0004177">
    <property type="term" value="F:aminopeptidase activity"/>
    <property type="evidence" value="ECO:0007669"/>
    <property type="project" value="UniProtKB-KW"/>
</dbReference>
<dbReference type="Pfam" id="PF01433">
    <property type="entry name" value="Peptidase_M1"/>
    <property type="match status" value="1"/>
</dbReference>
<dbReference type="InterPro" id="IPR034015">
    <property type="entry name" value="M1_LTA4H"/>
</dbReference>
<keyword evidence="5" id="KW-0378">Hydrolase</keyword>
<protein>
    <submittedName>
        <fullName evidence="5">Aminopeptidase N</fullName>
    </submittedName>
</protein>
<reference evidence="5 6" key="1">
    <citation type="submission" date="2017-02" db="EMBL/GenBank/DDBJ databases">
        <authorList>
            <person name="Peterson S.W."/>
        </authorList>
    </citation>
    <scope>NUCLEOTIDE SEQUENCE [LARGE SCALE GENOMIC DNA]</scope>
    <source>
        <strain evidence="5 6">M1</strain>
    </source>
</reference>
<proteinExistence type="predicted"/>
<feature type="binding site" evidence="2">
    <location>
        <position position="409"/>
    </location>
    <ligand>
        <name>Zn(2+)</name>
        <dbReference type="ChEBI" id="CHEBI:29105"/>
        <note>catalytic</note>
    </ligand>
</feature>
<keyword evidence="3" id="KW-0472">Membrane</keyword>
<organism evidence="5 6">
    <name type="scientific">Maledivibacter halophilus</name>
    <dbReference type="NCBI Taxonomy" id="36842"/>
    <lineage>
        <taxon>Bacteria</taxon>
        <taxon>Bacillati</taxon>
        <taxon>Bacillota</taxon>
        <taxon>Clostridia</taxon>
        <taxon>Peptostreptococcales</taxon>
        <taxon>Caminicellaceae</taxon>
        <taxon>Maledivibacter</taxon>
    </lineage>
</organism>
<dbReference type="CDD" id="cd09604">
    <property type="entry name" value="M1_APN_like"/>
    <property type="match status" value="1"/>
</dbReference>
<feature type="transmembrane region" description="Helical" evidence="3">
    <location>
        <begin position="41"/>
        <end position="59"/>
    </location>
</feature>
<dbReference type="PANTHER" id="PTHR45726">
    <property type="entry name" value="LEUKOTRIENE A-4 HYDROLASE"/>
    <property type="match status" value="1"/>
</dbReference>
<feature type="binding site" evidence="2">
    <location>
        <position position="390"/>
    </location>
    <ligand>
        <name>Zn(2+)</name>
        <dbReference type="ChEBI" id="CHEBI:29105"/>
        <note>catalytic</note>
    </ligand>
</feature>
<feature type="active site" description="Proton donor" evidence="1">
    <location>
        <position position="471"/>
    </location>
</feature>
<dbReference type="InterPro" id="IPR042097">
    <property type="entry name" value="Aminopeptidase_N-like_N_sf"/>
</dbReference>
<keyword evidence="2" id="KW-0862">Zinc</keyword>
<evidence type="ECO:0000259" key="4">
    <source>
        <dbReference type="Pfam" id="PF01433"/>
    </source>
</evidence>
<evidence type="ECO:0000256" key="1">
    <source>
        <dbReference type="PIRSR" id="PIRSR634015-1"/>
    </source>
</evidence>
<keyword evidence="5" id="KW-0031">Aminopeptidase</keyword>
<dbReference type="Gene3D" id="1.10.390.10">
    <property type="entry name" value="Neutral Protease Domain 2"/>
    <property type="match status" value="1"/>
</dbReference>